<sequence>MGSSESKYVADPNGPPPNNYRHSHQPPQNDWITFQQPGHHHQQRPHSYQPPPGPPPGAPHLPPRPGRHGGYGRPAEQLPPLPPRFPIFNTGWGKFAVGPSPHRPDYLAHGRSSGRGLTVTDPDGRTVVQCETEGFSGRKQTISIDGGPVYRMSSKDMKKWEVEVQGDTFRWKKASESELKPLGVKKVRRGFQMLAPNGQLVALLGREKDKKVWHFAFFGLAAEGARDGDWMLAVATSGIMVLHVSIVKGVADANLSSHLTLSNAS</sequence>
<accession>A0ACC0V6F0</accession>
<organism evidence="1 2">
    <name type="scientific">Trichothecium roseum</name>
    <dbReference type="NCBI Taxonomy" id="47278"/>
    <lineage>
        <taxon>Eukaryota</taxon>
        <taxon>Fungi</taxon>
        <taxon>Dikarya</taxon>
        <taxon>Ascomycota</taxon>
        <taxon>Pezizomycotina</taxon>
        <taxon>Sordariomycetes</taxon>
        <taxon>Hypocreomycetidae</taxon>
        <taxon>Hypocreales</taxon>
        <taxon>Hypocreales incertae sedis</taxon>
        <taxon>Trichothecium</taxon>
    </lineage>
</organism>
<dbReference type="EMBL" id="CM047942">
    <property type="protein sequence ID" value="KAI9901950.1"/>
    <property type="molecule type" value="Genomic_DNA"/>
</dbReference>
<gene>
    <name evidence="1" type="ORF">N3K66_003767</name>
</gene>
<evidence type="ECO:0000313" key="1">
    <source>
        <dbReference type="EMBL" id="KAI9901950.1"/>
    </source>
</evidence>
<name>A0ACC0V6F0_9HYPO</name>
<protein>
    <submittedName>
        <fullName evidence="1">Uncharacterized protein</fullName>
    </submittedName>
</protein>
<dbReference type="Proteomes" id="UP001163324">
    <property type="component" value="Chromosome 3"/>
</dbReference>
<reference evidence="1" key="1">
    <citation type="submission" date="2022-10" db="EMBL/GenBank/DDBJ databases">
        <title>Complete Genome of Trichothecium roseum strain YXFP-22015, a Plant Pathogen Isolated from Citrus.</title>
        <authorList>
            <person name="Wang Y."/>
            <person name="Zhu L."/>
        </authorList>
    </citation>
    <scope>NUCLEOTIDE SEQUENCE</scope>
    <source>
        <strain evidence="1">YXFP-22015</strain>
    </source>
</reference>
<proteinExistence type="predicted"/>
<evidence type="ECO:0000313" key="2">
    <source>
        <dbReference type="Proteomes" id="UP001163324"/>
    </source>
</evidence>
<keyword evidence="2" id="KW-1185">Reference proteome</keyword>
<comment type="caution">
    <text evidence="1">The sequence shown here is derived from an EMBL/GenBank/DDBJ whole genome shotgun (WGS) entry which is preliminary data.</text>
</comment>